<dbReference type="AlphaFoldDB" id="A0A830FER0"/>
<keyword evidence="1" id="KW-1133">Transmembrane helix</keyword>
<evidence type="ECO:0000313" key="3">
    <source>
        <dbReference type="Proteomes" id="UP000607197"/>
    </source>
</evidence>
<feature type="transmembrane region" description="Helical" evidence="1">
    <location>
        <begin position="45"/>
        <end position="65"/>
    </location>
</feature>
<dbReference type="Proteomes" id="UP000607197">
    <property type="component" value="Unassembled WGS sequence"/>
</dbReference>
<comment type="caution">
    <text evidence="2">The sequence shown here is derived from an EMBL/GenBank/DDBJ whole genome shotgun (WGS) entry which is preliminary data.</text>
</comment>
<dbReference type="EMBL" id="BMPG01000003">
    <property type="protein sequence ID" value="GGL67798.1"/>
    <property type="molecule type" value="Genomic_DNA"/>
</dbReference>
<reference evidence="2" key="2">
    <citation type="submission" date="2020-09" db="EMBL/GenBank/DDBJ databases">
        <authorList>
            <person name="Sun Q."/>
            <person name="Ohkuma M."/>
        </authorList>
    </citation>
    <scope>NUCLEOTIDE SEQUENCE</scope>
    <source>
        <strain evidence="2">JCM 19596</strain>
    </source>
</reference>
<dbReference type="InterPro" id="IPR014509">
    <property type="entry name" value="YjdF-like"/>
</dbReference>
<keyword evidence="1" id="KW-0812">Transmembrane</keyword>
<reference evidence="2" key="1">
    <citation type="journal article" date="2014" name="Int. J. Syst. Evol. Microbiol.">
        <title>Complete genome sequence of Corynebacterium casei LMG S-19264T (=DSM 44701T), isolated from a smear-ripened cheese.</title>
        <authorList>
            <consortium name="US DOE Joint Genome Institute (JGI-PGF)"/>
            <person name="Walter F."/>
            <person name="Albersmeier A."/>
            <person name="Kalinowski J."/>
            <person name="Ruckert C."/>
        </authorList>
    </citation>
    <scope>NUCLEOTIDE SEQUENCE</scope>
    <source>
        <strain evidence="2">JCM 19596</strain>
    </source>
</reference>
<evidence type="ECO:0000313" key="2">
    <source>
        <dbReference type="EMBL" id="GGL67798.1"/>
    </source>
</evidence>
<keyword evidence="1" id="KW-0472">Membrane</keyword>
<sequence length="175" mass="18930">MLAVLAALSARSVMRRLWPETPSTPRLAHALTAQLLADARSRTRVGRWTASLTWGGALLALHYTWLAHDQYTHVPDLDILAHAMGGVGVAAILSVGLRETVPDGVSAWWIVALVLAVGAGFETYEFLVKTFWHQWTTLDYLTDTVLDLVVDALGAALVTLSGTLSTTARDGLRTP</sequence>
<accession>A0A830FER0</accession>
<dbReference type="Pfam" id="PF09997">
    <property type="entry name" value="DUF2238"/>
    <property type="match status" value="1"/>
</dbReference>
<keyword evidence="3" id="KW-1185">Reference proteome</keyword>
<gene>
    <name evidence="2" type="ORF">GCM10009039_27210</name>
</gene>
<feature type="transmembrane region" description="Helical" evidence="1">
    <location>
        <begin position="77"/>
        <end position="95"/>
    </location>
</feature>
<feature type="transmembrane region" description="Helical" evidence="1">
    <location>
        <begin position="107"/>
        <end position="127"/>
    </location>
</feature>
<proteinExistence type="predicted"/>
<organism evidence="2 3">
    <name type="scientific">Halocalculus aciditolerans</name>
    <dbReference type="NCBI Taxonomy" id="1383812"/>
    <lineage>
        <taxon>Archaea</taxon>
        <taxon>Methanobacteriati</taxon>
        <taxon>Methanobacteriota</taxon>
        <taxon>Stenosarchaea group</taxon>
        <taxon>Halobacteria</taxon>
        <taxon>Halobacteriales</taxon>
        <taxon>Halobacteriaceae</taxon>
        <taxon>Halocalculus</taxon>
    </lineage>
</organism>
<evidence type="ECO:0000256" key="1">
    <source>
        <dbReference type="SAM" id="Phobius"/>
    </source>
</evidence>
<protein>
    <submittedName>
        <fullName evidence="2">Uncharacterized protein</fullName>
    </submittedName>
</protein>
<name>A0A830FER0_9EURY</name>